<dbReference type="AlphaFoldDB" id="A0A9Q0GBX1"/>
<dbReference type="Gene3D" id="3.20.20.190">
    <property type="entry name" value="Phosphatidylinositol (PI) phosphodiesterase"/>
    <property type="match status" value="2"/>
</dbReference>
<evidence type="ECO:0000313" key="10">
    <source>
        <dbReference type="Proteomes" id="UP001141552"/>
    </source>
</evidence>
<comment type="caution">
    <text evidence="9">The sequence shown here is derived from an EMBL/GenBank/DDBJ whole genome shotgun (WGS) entry which is preliminary data.</text>
</comment>
<feature type="domain" description="GP-PDE" evidence="8">
    <location>
        <begin position="41"/>
        <end position="340"/>
    </location>
</feature>
<dbReference type="EC" id="3.1.4.46" evidence="1"/>
<accession>A0A9Q0GBX1</accession>
<dbReference type="Pfam" id="PF03009">
    <property type="entry name" value="GDPD"/>
    <property type="match status" value="2"/>
</dbReference>
<evidence type="ECO:0000256" key="7">
    <source>
        <dbReference type="SAM" id="SignalP"/>
    </source>
</evidence>
<evidence type="ECO:0000256" key="6">
    <source>
        <dbReference type="SAM" id="Phobius"/>
    </source>
</evidence>
<keyword evidence="6" id="KW-0472">Membrane</keyword>
<protein>
    <recommendedName>
        <fullName evidence="1">glycerophosphodiester phosphodiesterase</fullName>
        <ecNumber evidence="1">3.1.4.46</ecNumber>
    </recommendedName>
</protein>
<keyword evidence="3" id="KW-0319">Glycerol metabolism</keyword>
<dbReference type="GO" id="GO:0006629">
    <property type="term" value="P:lipid metabolic process"/>
    <property type="evidence" value="ECO:0007669"/>
    <property type="project" value="InterPro"/>
</dbReference>
<evidence type="ECO:0000256" key="2">
    <source>
        <dbReference type="ARBA" id="ARBA00022729"/>
    </source>
</evidence>
<feature type="chain" id="PRO_5040352204" description="glycerophosphodiester phosphodiesterase" evidence="7">
    <location>
        <begin position="18"/>
        <end position="773"/>
    </location>
</feature>
<evidence type="ECO:0000256" key="5">
    <source>
        <dbReference type="ARBA" id="ARBA00047512"/>
    </source>
</evidence>
<evidence type="ECO:0000313" key="9">
    <source>
        <dbReference type="EMBL" id="KAJ4845616.1"/>
    </source>
</evidence>
<feature type="signal peptide" evidence="7">
    <location>
        <begin position="1"/>
        <end position="17"/>
    </location>
</feature>
<dbReference type="GO" id="GO:0006071">
    <property type="term" value="P:glycerol metabolic process"/>
    <property type="evidence" value="ECO:0007669"/>
    <property type="project" value="UniProtKB-KW"/>
</dbReference>
<dbReference type="PANTHER" id="PTHR43620">
    <property type="entry name" value="GLYCEROPHOSPHORYL DIESTER PHOSPHODIESTERASE"/>
    <property type="match status" value="1"/>
</dbReference>
<keyword evidence="6" id="KW-0812">Transmembrane</keyword>
<reference evidence="9" key="1">
    <citation type="submission" date="2022-02" db="EMBL/GenBank/DDBJ databases">
        <authorList>
            <person name="Henning P.M."/>
            <person name="McCubbin A.G."/>
            <person name="Shore J.S."/>
        </authorList>
    </citation>
    <scope>NUCLEOTIDE SEQUENCE</scope>
    <source>
        <strain evidence="9">F60SS</strain>
        <tissue evidence="9">Leaves</tissue>
    </source>
</reference>
<evidence type="ECO:0000256" key="4">
    <source>
        <dbReference type="ARBA" id="ARBA00022801"/>
    </source>
</evidence>
<evidence type="ECO:0000256" key="3">
    <source>
        <dbReference type="ARBA" id="ARBA00022798"/>
    </source>
</evidence>
<dbReference type="GO" id="GO:0008889">
    <property type="term" value="F:glycerophosphodiester phosphodiesterase activity"/>
    <property type="evidence" value="ECO:0007669"/>
    <property type="project" value="UniProtKB-EC"/>
</dbReference>
<evidence type="ECO:0000256" key="1">
    <source>
        <dbReference type="ARBA" id="ARBA00012247"/>
    </source>
</evidence>
<dbReference type="Proteomes" id="UP001141552">
    <property type="component" value="Unassembled WGS sequence"/>
</dbReference>
<dbReference type="EMBL" id="JAKUCV010001627">
    <property type="protein sequence ID" value="KAJ4845616.1"/>
    <property type="molecule type" value="Genomic_DNA"/>
</dbReference>
<evidence type="ECO:0000259" key="8">
    <source>
        <dbReference type="PROSITE" id="PS51704"/>
    </source>
</evidence>
<dbReference type="PROSITE" id="PS51704">
    <property type="entry name" value="GP_PDE"/>
    <property type="match status" value="2"/>
</dbReference>
<keyword evidence="4" id="KW-0378">Hydrolase</keyword>
<keyword evidence="2 7" id="KW-0732">Signal</keyword>
<sequence>MIKYLLFISLLIHATSAVGPPDEPASPTSSKKWLTLKGERPVVVARGGFSGLFPESSDYANQMAISTALAEVVTLCNLQLTKDGRGICLKGVTLENSTTIEWVYPKRATTNKVNGQDVTGYFTIDYTSEELFSDVALVQSSLNRPSEFDDQMPISTVEDVRNSKPYAFWLNVQYDSFYTEHKLSVADYIKSTARLGDPNYISSPEIQFLVAMGKIVNKAKTKLIFMFLEKTAVEPTTKQTYEKLANDLAKIKEFAAGIVVPKDYIFPVDKNRYLEAPTTLVADAHKLGLEVYASGFANDNHISFNYSYDPAAEYLQFIDNGKFSVDGFITDFPPTASNAISCFAEYSGGKPRKESALVISHNGASGIYPGSTDLAYQLAVDDGADIIDCSVQMSKDGVAFCMDSVDVTKDTTAISTFISMSTTVPEIQPAAGIFSFDLSWSEIQTLQPLFFDPFGRDSQIPRNPANKNKGKFVTLAEFLEFAKAKAVTGVLINIELYIFTLNGQVKTCKYLQNSGPQNAGYLASKKGLDIVDAVSSALAKATLDKQSTQLVLIQSDDTSVLSKFQNVPAYKRVLYLKEVIGDAPRKPVDEIKKYADAVSLEKKSLITALNGYTMGTTKVVEEMHAANISVYASLLRNEFVSLLFDYFSDPTSEVATLTSGLQVDGVITDFPATASRYLRNPCSDVTRLTAIMPIEAGALISSMPPELQPPASAPSPALDVADIVDPPLPAVIKPPPAAPPTAPSGKSGAMTNAANMGLSLLALVGFCFFFQGY</sequence>
<proteinExistence type="predicted"/>
<dbReference type="SUPFAM" id="SSF51695">
    <property type="entry name" value="PLC-like phosphodiesterases"/>
    <property type="match status" value="2"/>
</dbReference>
<dbReference type="InterPro" id="IPR030395">
    <property type="entry name" value="GP_PDE_dom"/>
</dbReference>
<dbReference type="OrthoDB" id="1058301at2759"/>
<name>A0A9Q0GBX1_9ROSI</name>
<dbReference type="InterPro" id="IPR017946">
    <property type="entry name" value="PLC-like_Pdiesterase_TIM-brl"/>
</dbReference>
<dbReference type="CDD" id="cd08604">
    <property type="entry name" value="GDPD_SHV3_repeat_2"/>
    <property type="match status" value="1"/>
</dbReference>
<dbReference type="PANTHER" id="PTHR43620:SF44">
    <property type="entry name" value="GLYCEROPHOSPHODIESTER PHOSPHODIESTERASE GDPDL6-RELATED"/>
    <property type="match status" value="1"/>
</dbReference>
<reference evidence="9" key="2">
    <citation type="journal article" date="2023" name="Plants (Basel)">
        <title>Annotation of the Turnera subulata (Passifloraceae) Draft Genome Reveals the S-Locus Evolved after the Divergence of Turneroideae from Passifloroideae in a Stepwise Manner.</title>
        <authorList>
            <person name="Henning P.M."/>
            <person name="Roalson E.H."/>
            <person name="Mir W."/>
            <person name="McCubbin A.G."/>
            <person name="Shore J.S."/>
        </authorList>
    </citation>
    <scope>NUCLEOTIDE SEQUENCE</scope>
    <source>
        <strain evidence="9">F60SS</strain>
    </source>
</reference>
<organism evidence="9 10">
    <name type="scientific">Turnera subulata</name>
    <dbReference type="NCBI Taxonomy" id="218843"/>
    <lineage>
        <taxon>Eukaryota</taxon>
        <taxon>Viridiplantae</taxon>
        <taxon>Streptophyta</taxon>
        <taxon>Embryophyta</taxon>
        <taxon>Tracheophyta</taxon>
        <taxon>Spermatophyta</taxon>
        <taxon>Magnoliopsida</taxon>
        <taxon>eudicotyledons</taxon>
        <taxon>Gunneridae</taxon>
        <taxon>Pentapetalae</taxon>
        <taxon>rosids</taxon>
        <taxon>fabids</taxon>
        <taxon>Malpighiales</taxon>
        <taxon>Passifloraceae</taxon>
        <taxon>Turnera</taxon>
    </lineage>
</organism>
<dbReference type="FunFam" id="3.20.20.190:FF:000013">
    <property type="entry name" value="Glycerophosphodiester phosphodiesterase GDPDL3"/>
    <property type="match status" value="1"/>
</dbReference>
<keyword evidence="6" id="KW-1133">Transmembrane helix</keyword>
<gene>
    <name evidence="9" type="ORF">Tsubulata_005752</name>
</gene>
<keyword evidence="10" id="KW-1185">Reference proteome</keyword>
<comment type="catalytic activity">
    <reaction evidence="5">
        <text>a sn-glycero-3-phosphodiester + H2O = an alcohol + sn-glycerol 3-phosphate + H(+)</text>
        <dbReference type="Rhea" id="RHEA:12969"/>
        <dbReference type="ChEBI" id="CHEBI:15377"/>
        <dbReference type="ChEBI" id="CHEBI:15378"/>
        <dbReference type="ChEBI" id="CHEBI:30879"/>
        <dbReference type="ChEBI" id="CHEBI:57597"/>
        <dbReference type="ChEBI" id="CHEBI:83408"/>
        <dbReference type="EC" id="3.1.4.46"/>
    </reaction>
</comment>
<feature type="domain" description="GP-PDE" evidence="8">
    <location>
        <begin position="356"/>
        <end position="678"/>
    </location>
</feature>
<feature type="transmembrane region" description="Helical" evidence="6">
    <location>
        <begin position="753"/>
        <end position="770"/>
    </location>
</feature>
<dbReference type="CDD" id="cd08603">
    <property type="entry name" value="GDPD_SHV3_repeat_1"/>
    <property type="match status" value="1"/>
</dbReference>